<dbReference type="OrthoDB" id="5411773at2759"/>
<dbReference type="GO" id="GO:0005634">
    <property type="term" value="C:nucleus"/>
    <property type="evidence" value="ECO:0007669"/>
    <property type="project" value="UniProtKB-SubCell"/>
</dbReference>
<feature type="non-terminal residue" evidence="9">
    <location>
        <position position="1"/>
    </location>
</feature>
<dbReference type="AlphaFoldDB" id="A0A7K5I6I7"/>
<feature type="domain" description="C2H2-type" evidence="8">
    <location>
        <begin position="1"/>
        <end position="23"/>
    </location>
</feature>
<keyword evidence="4 7" id="KW-0863">Zinc-finger</keyword>
<dbReference type="PROSITE" id="PS00028">
    <property type="entry name" value="ZINC_FINGER_C2H2_1"/>
    <property type="match status" value="1"/>
</dbReference>
<keyword evidence="5" id="KW-0862">Zinc</keyword>
<keyword evidence="6" id="KW-0539">Nucleus</keyword>
<proteinExistence type="predicted"/>
<feature type="non-terminal residue" evidence="9">
    <location>
        <position position="62"/>
    </location>
</feature>
<evidence type="ECO:0000256" key="1">
    <source>
        <dbReference type="ARBA" id="ARBA00004123"/>
    </source>
</evidence>
<evidence type="ECO:0000259" key="8">
    <source>
        <dbReference type="PROSITE" id="PS50157"/>
    </source>
</evidence>
<sequence>CSECMENFSSLSFLILHQRQHTNLLVCPCCNRNFTWASDFVRHHQTYTGERPYQCGICQKTF</sequence>
<dbReference type="GO" id="GO:0008270">
    <property type="term" value="F:zinc ion binding"/>
    <property type="evidence" value="ECO:0007669"/>
    <property type="project" value="UniProtKB-KW"/>
</dbReference>
<dbReference type="EMBL" id="VYZB01000894">
    <property type="protein sequence ID" value="NWS77221.1"/>
    <property type="molecule type" value="Genomic_DNA"/>
</dbReference>
<gene>
    <name evidence="9" type="primary">Znf271_0</name>
    <name evidence="9" type="ORF">CROSUL_R13181</name>
</gene>
<dbReference type="InterPro" id="IPR050331">
    <property type="entry name" value="Zinc_finger"/>
</dbReference>
<dbReference type="Proteomes" id="UP000549499">
    <property type="component" value="Unassembled WGS sequence"/>
</dbReference>
<keyword evidence="2" id="KW-0479">Metal-binding</keyword>
<accession>A0A7K5I6I7</accession>
<evidence type="ECO:0000256" key="5">
    <source>
        <dbReference type="ARBA" id="ARBA00022833"/>
    </source>
</evidence>
<evidence type="ECO:0000256" key="3">
    <source>
        <dbReference type="ARBA" id="ARBA00022737"/>
    </source>
</evidence>
<evidence type="ECO:0000256" key="2">
    <source>
        <dbReference type="ARBA" id="ARBA00022723"/>
    </source>
</evidence>
<evidence type="ECO:0000313" key="10">
    <source>
        <dbReference type="Proteomes" id="UP000549499"/>
    </source>
</evidence>
<evidence type="ECO:0000256" key="7">
    <source>
        <dbReference type="PROSITE-ProRule" id="PRU00042"/>
    </source>
</evidence>
<dbReference type="PANTHER" id="PTHR16515">
    <property type="entry name" value="PR DOMAIN ZINC FINGER PROTEIN"/>
    <property type="match status" value="1"/>
</dbReference>
<reference evidence="9 10" key="1">
    <citation type="submission" date="2019-09" db="EMBL/GenBank/DDBJ databases">
        <title>Bird 10,000 Genomes (B10K) Project - Family phase.</title>
        <authorList>
            <person name="Zhang G."/>
        </authorList>
    </citation>
    <scope>NUCLEOTIDE SEQUENCE [LARGE SCALE GENOMIC DNA]</scope>
    <source>
        <strain evidence="9">B10K-DU-003-44</strain>
        <tissue evidence="9">Muscle</tissue>
    </source>
</reference>
<dbReference type="GO" id="GO:0010468">
    <property type="term" value="P:regulation of gene expression"/>
    <property type="evidence" value="ECO:0007669"/>
    <property type="project" value="TreeGrafter"/>
</dbReference>
<dbReference type="PROSITE" id="PS50157">
    <property type="entry name" value="ZINC_FINGER_C2H2_2"/>
    <property type="match status" value="2"/>
</dbReference>
<keyword evidence="3" id="KW-0677">Repeat</keyword>
<keyword evidence="10" id="KW-1185">Reference proteome</keyword>
<evidence type="ECO:0000256" key="6">
    <source>
        <dbReference type="ARBA" id="ARBA00023242"/>
    </source>
</evidence>
<protein>
    <submittedName>
        <fullName evidence="9">ZN271 protein</fullName>
    </submittedName>
</protein>
<dbReference type="SUPFAM" id="SSF57667">
    <property type="entry name" value="beta-beta-alpha zinc fingers"/>
    <property type="match status" value="1"/>
</dbReference>
<evidence type="ECO:0000313" key="9">
    <source>
        <dbReference type="EMBL" id="NWS77221.1"/>
    </source>
</evidence>
<dbReference type="InterPro" id="IPR036236">
    <property type="entry name" value="Znf_C2H2_sf"/>
</dbReference>
<dbReference type="Gene3D" id="3.30.160.60">
    <property type="entry name" value="Classic Zinc Finger"/>
    <property type="match status" value="2"/>
</dbReference>
<organism evidence="9 10">
    <name type="scientific">Crotophaga sulcirostris</name>
    <name type="common">Groove-billed ani</name>
    <dbReference type="NCBI Taxonomy" id="33598"/>
    <lineage>
        <taxon>Eukaryota</taxon>
        <taxon>Metazoa</taxon>
        <taxon>Chordata</taxon>
        <taxon>Craniata</taxon>
        <taxon>Vertebrata</taxon>
        <taxon>Euteleostomi</taxon>
        <taxon>Archelosauria</taxon>
        <taxon>Archosauria</taxon>
        <taxon>Dinosauria</taxon>
        <taxon>Saurischia</taxon>
        <taxon>Theropoda</taxon>
        <taxon>Coelurosauria</taxon>
        <taxon>Aves</taxon>
        <taxon>Neognathae</taxon>
        <taxon>Neoaves</taxon>
        <taxon>Otidimorphae</taxon>
        <taxon>Cuculiformes</taxon>
        <taxon>Crotophagidae</taxon>
        <taxon>Crotophaga</taxon>
    </lineage>
</organism>
<feature type="domain" description="C2H2-type" evidence="8">
    <location>
        <begin position="25"/>
        <end position="52"/>
    </location>
</feature>
<dbReference type="PANTHER" id="PTHR16515:SF57">
    <property type="entry name" value="ZINC FINGER PROTEIN 154-LIKE"/>
    <property type="match status" value="1"/>
</dbReference>
<dbReference type="InterPro" id="IPR013087">
    <property type="entry name" value="Znf_C2H2_type"/>
</dbReference>
<name>A0A7K5I6I7_CROSL</name>
<comment type="caution">
    <text evidence="9">The sequence shown here is derived from an EMBL/GenBank/DDBJ whole genome shotgun (WGS) entry which is preliminary data.</text>
</comment>
<comment type="subcellular location">
    <subcellularLocation>
        <location evidence="1">Nucleus</location>
    </subcellularLocation>
</comment>
<evidence type="ECO:0000256" key="4">
    <source>
        <dbReference type="ARBA" id="ARBA00022771"/>
    </source>
</evidence>